<keyword evidence="1" id="KW-0472">Membrane</keyword>
<dbReference type="Pfam" id="PF12679">
    <property type="entry name" value="ABC2_membrane_2"/>
    <property type="match status" value="1"/>
</dbReference>
<dbReference type="PANTHER" id="PTHR43471">
    <property type="entry name" value="ABC TRANSPORTER PERMEASE"/>
    <property type="match status" value="1"/>
</dbReference>
<protein>
    <submittedName>
        <fullName evidence="2">ABC transporter permease subunit</fullName>
    </submittedName>
</protein>
<feature type="transmembrane region" description="Helical" evidence="1">
    <location>
        <begin position="245"/>
        <end position="269"/>
    </location>
</feature>
<feature type="transmembrane region" description="Helical" evidence="1">
    <location>
        <begin position="214"/>
        <end position="238"/>
    </location>
</feature>
<dbReference type="PANTHER" id="PTHR43471:SF1">
    <property type="entry name" value="ABC TRANSPORTER PERMEASE PROTEIN NOSY-RELATED"/>
    <property type="match status" value="1"/>
</dbReference>
<evidence type="ECO:0000313" key="3">
    <source>
        <dbReference type="Proteomes" id="UP000480684"/>
    </source>
</evidence>
<evidence type="ECO:0000313" key="2">
    <source>
        <dbReference type="EMBL" id="NFV79346.1"/>
    </source>
</evidence>
<evidence type="ECO:0000256" key="1">
    <source>
        <dbReference type="SAM" id="Phobius"/>
    </source>
</evidence>
<feature type="transmembrane region" description="Helical" evidence="1">
    <location>
        <begin position="84"/>
        <end position="102"/>
    </location>
</feature>
<keyword evidence="1" id="KW-1133">Transmembrane helix</keyword>
<feature type="transmembrane region" description="Helical" evidence="1">
    <location>
        <begin position="175"/>
        <end position="194"/>
    </location>
</feature>
<feature type="transmembrane region" description="Helical" evidence="1">
    <location>
        <begin position="109"/>
        <end position="127"/>
    </location>
</feature>
<comment type="caution">
    <text evidence="2">The sequence shown here is derived from an EMBL/GenBank/DDBJ whole genome shotgun (WGS) entry which is preliminary data.</text>
</comment>
<keyword evidence="1" id="KW-0812">Transmembrane</keyword>
<dbReference type="AlphaFoldDB" id="A0A7C9UT46"/>
<keyword evidence="3" id="KW-1185">Reference proteome</keyword>
<dbReference type="Proteomes" id="UP000480684">
    <property type="component" value="Unassembled WGS sequence"/>
</dbReference>
<feature type="transmembrane region" description="Helical" evidence="1">
    <location>
        <begin position="139"/>
        <end position="163"/>
    </location>
</feature>
<reference evidence="2 3" key="1">
    <citation type="submission" date="2020-02" db="EMBL/GenBank/DDBJ databases">
        <authorList>
            <person name="Dziuba M."/>
            <person name="Kuznetsov B."/>
            <person name="Mardanov A."/>
            <person name="Ravin N."/>
            <person name="Grouzdev D."/>
        </authorList>
    </citation>
    <scope>NUCLEOTIDE SEQUENCE [LARGE SCALE GENOMIC DNA]</scope>
    <source>
        <strain evidence="2 3">SpK</strain>
    </source>
</reference>
<dbReference type="GO" id="GO:0005886">
    <property type="term" value="C:plasma membrane"/>
    <property type="evidence" value="ECO:0007669"/>
    <property type="project" value="UniProtKB-SubCell"/>
</dbReference>
<accession>A0A7C9UT46</accession>
<dbReference type="EMBL" id="JAAIYP010000026">
    <property type="protein sequence ID" value="NFV79346.1"/>
    <property type="molecule type" value="Genomic_DNA"/>
</dbReference>
<feature type="transmembrane region" description="Helical" evidence="1">
    <location>
        <begin position="53"/>
        <end position="72"/>
    </location>
</feature>
<name>A0A7C9UT46_9PROT</name>
<organism evidence="2 3">
    <name type="scientific">Magnetospirillum aberrantis SpK</name>
    <dbReference type="NCBI Taxonomy" id="908842"/>
    <lineage>
        <taxon>Bacteria</taxon>
        <taxon>Pseudomonadati</taxon>
        <taxon>Pseudomonadota</taxon>
        <taxon>Alphaproteobacteria</taxon>
        <taxon>Rhodospirillales</taxon>
        <taxon>Rhodospirillaceae</taxon>
        <taxon>Magnetospirillum</taxon>
    </lineage>
</organism>
<feature type="transmembrane region" description="Helical" evidence="1">
    <location>
        <begin position="20"/>
        <end position="41"/>
    </location>
</feature>
<gene>
    <name evidence="2" type="ORF">G4223_04390</name>
</gene>
<proteinExistence type="predicted"/>
<dbReference type="RefSeq" id="WP_163675549.1">
    <property type="nucleotide sequence ID" value="NZ_JAAIYP010000026.1"/>
</dbReference>
<dbReference type="GO" id="GO:0140359">
    <property type="term" value="F:ABC-type transporter activity"/>
    <property type="evidence" value="ECO:0007669"/>
    <property type="project" value="InterPro"/>
</dbReference>
<sequence length="275" mass="30371">MNAFLRAAWLDITESLRARWFMFYSMVFGGIVVLLFVFGLTESRILGFTGLSRLLVTYIQLCVAILPIFVLITTVRSLAGDRDAGIFEYMLSLPVGLAAWYWGKMIGRFTVVFLPVFLAMAGAAAYSEYREIGVPWDLFAVYTALLVSLAWSFLGFGMLISTLARSPDVAQTGAFLLWLLLLMFLDLVLLGVMVREQMPLEVVVAIAVANPLQSFRTAAILLFDPQMVVLGPAAYVILDTLGREGYLALALAWPLTVGTLSAALGYRLFRRGDLP</sequence>